<protein>
    <submittedName>
        <fullName evidence="2">Uncharacterized protein</fullName>
    </submittedName>
</protein>
<dbReference type="RefSeq" id="WP_058713553.1">
    <property type="nucleotide sequence ID" value="NZ_JBAWKY010000002.1"/>
</dbReference>
<dbReference type="EMBL" id="JBAWKY010000002">
    <property type="protein sequence ID" value="MEI4462894.1"/>
    <property type="molecule type" value="Genomic_DNA"/>
</dbReference>
<reference evidence="2 3" key="1">
    <citation type="submission" date="2023-12" db="EMBL/GenBank/DDBJ databases">
        <authorList>
            <person name="Easwaran N."/>
            <person name="Lazarus H.P.S."/>
        </authorList>
    </citation>
    <scope>NUCLEOTIDE SEQUENCE [LARGE SCALE GENOMIC DNA]</scope>
    <source>
        <strain evidence="2 3">VIT-2023</strain>
    </source>
</reference>
<accession>A0ABU8EIZ5</accession>
<sequence length="191" mass="20643">MKKHKKVISSLLVVSVIVSLGPSSLAANGYAAEKIKGSSINNTNKLQVELNEKEMEELVEIIKTEKDNFNDPSYANEIIDKLEKNSSINDNKNGYETNGKATLAAKAGVAAAKAAMKKIGKPAWNKMVSKIESATGFEVVAFHWQAINKTLNIVANSGDTFTSAITKYLVSQGFNRFAAGVLARAFVTVFL</sequence>
<gene>
    <name evidence="2" type="ORF">SZL87_10690</name>
</gene>
<feature type="chain" id="PRO_5046709429" evidence="1">
    <location>
        <begin position="27"/>
        <end position="191"/>
    </location>
</feature>
<evidence type="ECO:0000313" key="2">
    <source>
        <dbReference type="EMBL" id="MEI4462894.1"/>
    </source>
</evidence>
<comment type="caution">
    <text evidence="2">The sequence shown here is derived from an EMBL/GenBank/DDBJ whole genome shotgun (WGS) entry which is preliminary data.</text>
</comment>
<keyword evidence="1" id="KW-0732">Signal</keyword>
<keyword evidence="3" id="KW-1185">Reference proteome</keyword>
<organism evidence="2 3">
    <name type="scientific">Exiguobacterium indicum</name>
    <dbReference type="NCBI Taxonomy" id="296995"/>
    <lineage>
        <taxon>Bacteria</taxon>
        <taxon>Bacillati</taxon>
        <taxon>Bacillota</taxon>
        <taxon>Bacilli</taxon>
        <taxon>Bacillales</taxon>
        <taxon>Bacillales Family XII. Incertae Sedis</taxon>
        <taxon>Exiguobacterium</taxon>
    </lineage>
</organism>
<name>A0ABU8EIZ5_9BACL</name>
<dbReference type="Proteomes" id="UP001387110">
    <property type="component" value="Unassembled WGS sequence"/>
</dbReference>
<evidence type="ECO:0000256" key="1">
    <source>
        <dbReference type="SAM" id="SignalP"/>
    </source>
</evidence>
<feature type="signal peptide" evidence="1">
    <location>
        <begin position="1"/>
        <end position="26"/>
    </location>
</feature>
<evidence type="ECO:0000313" key="3">
    <source>
        <dbReference type="Proteomes" id="UP001387110"/>
    </source>
</evidence>
<proteinExistence type="predicted"/>